<sequence length="142" mass="15592">MKTKTPSGQTKALILELLSSDPSKAYAWAEMRKHVDSKITITDGVFAGSIQALNHGGKMEKVGRGMYRIAAFGNEPSDTLSPRILKILKDAEDNIRAEVNGIEVLEIEEDDFETIRHIKKLVVDLAKLRATFEIAVPAASAQ</sequence>
<evidence type="ECO:0000313" key="2">
    <source>
        <dbReference type="Proteomes" id="UP001597448"/>
    </source>
</evidence>
<accession>A0ABW5F077</accession>
<evidence type="ECO:0000313" key="1">
    <source>
        <dbReference type="EMBL" id="MFD2408301.1"/>
    </source>
</evidence>
<organism evidence="1 2">
    <name type="scientific">Paenibacillus rhizoplanae</name>
    <dbReference type="NCBI Taxonomy" id="1917181"/>
    <lineage>
        <taxon>Bacteria</taxon>
        <taxon>Bacillati</taxon>
        <taxon>Bacillota</taxon>
        <taxon>Bacilli</taxon>
        <taxon>Bacillales</taxon>
        <taxon>Paenibacillaceae</taxon>
        <taxon>Paenibacillus</taxon>
    </lineage>
</organism>
<proteinExistence type="predicted"/>
<name>A0ABW5F077_9BACL</name>
<dbReference type="EMBL" id="JBHUKY010000003">
    <property type="protein sequence ID" value="MFD2408301.1"/>
    <property type="molecule type" value="Genomic_DNA"/>
</dbReference>
<protein>
    <recommendedName>
        <fullName evidence="3">Transcriptional regulator</fullName>
    </recommendedName>
</protein>
<comment type="caution">
    <text evidence="1">The sequence shown here is derived from an EMBL/GenBank/DDBJ whole genome shotgun (WGS) entry which is preliminary data.</text>
</comment>
<evidence type="ECO:0008006" key="3">
    <source>
        <dbReference type="Google" id="ProtNLM"/>
    </source>
</evidence>
<gene>
    <name evidence="1" type="ORF">ACFSX3_00375</name>
</gene>
<reference evidence="2" key="1">
    <citation type="journal article" date="2019" name="Int. J. Syst. Evol. Microbiol.">
        <title>The Global Catalogue of Microorganisms (GCM) 10K type strain sequencing project: providing services to taxonomists for standard genome sequencing and annotation.</title>
        <authorList>
            <consortium name="The Broad Institute Genomics Platform"/>
            <consortium name="The Broad Institute Genome Sequencing Center for Infectious Disease"/>
            <person name="Wu L."/>
            <person name="Ma J."/>
        </authorList>
    </citation>
    <scope>NUCLEOTIDE SEQUENCE [LARGE SCALE GENOMIC DNA]</scope>
    <source>
        <strain evidence="2">CCM 8725</strain>
    </source>
</reference>
<dbReference type="Proteomes" id="UP001597448">
    <property type="component" value="Unassembled WGS sequence"/>
</dbReference>
<dbReference type="RefSeq" id="WP_209992493.1">
    <property type="nucleotide sequence ID" value="NZ_JBHSVQ010000001.1"/>
</dbReference>
<keyword evidence="2" id="KW-1185">Reference proteome</keyword>